<dbReference type="InterPro" id="IPR036179">
    <property type="entry name" value="Ig-like_dom_sf"/>
</dbReference>
<dbReference type="PANTHER" id="PTHR21063">
    <property type="entry name" value="LFA-3"/>
    <property type="match status" value="1"/>
</dbReference>
<dbReference type="AlphaFoldDB" id="A0A3N0YSP4"/>
<name>A0A3N0YSP4_ANAGA</name>
<dbReference type="InterPro" id="IPR007110">
    <property type="entry name" value="Ig-like_dom"/>
</dbReference>
<evidence type="ECO:0000313" key="4">
    <source>
        <dbReference type="Proteomes" id="UP000281406"/>
    </source>
</evidence>
<comment type="caution">
    <text evidence="3">The sequence shown here is derived from an EMBL/GenBank/DDBJ whole genome shotgun (WGS) entry which is preliminary data.</text>
</comment>
<dbReference type="Gene3D" id="2.60.40.10">
    <property type="entry name" value="Immunoglobulins"/>
    <property type="match status" value="3"/>
</dbReference>
<keyword evidence="1" id="KW-0472">Membrane</keyword>
<proteinExistence type="predicted"/>
<dbReference type="InterPro" id="IPR013106">
    <property type="entry name" value="Ig_V-set"/>
</dbReference>
<keyword evidence="4" id="KW-1185">Reference proteome</keyword>
<accession>A0A3N0YSP4</accession>
<dbReference type="PROSITE" id="PS50835">
    <property type="entry name" value="IG_LIKE"/>
    <property type="match status" value="1"/>
</dbReference>
<dbReference type="Proteomes" id="UP000281406">
    <property type="component" value="Unassembled WGS sequence"/>
</dbReference>
<dbReference type="PANTHER" id="PTHR21063:SF4">
    <property type="entry name" value="CD48 ANTIGEN-RELATED"/>
    <property type="match status" value="1"/>
</dbReference>
<keyword evidence="1" id="KW-0812">Transmembrane</keyword>
<dbReference type="InterPro" id="IPR013783">
    <property type="entry name" value="Ig-like_fold"/>
</dbReference>
<dbReference type="EMBL" id="RJVU01028251">
    <property type="protein sequence ID" value="ROL48901.1"/>
    <property type="molecule type" value="Genomic_DNA"/>
</dbReference>
<reference evidence="3 4" key="1">
    <citation type="submission" date="2018-10" db="EMBL/GenBank/DDBJ databases">
        <title>Genome assembly for a Yunnan-Guizhou Plateau 3E fish, Anabarilius grahami (Regan), and its evolutionary and genetic applications.</title>
        <authorList>
            <person name="Jiang W."/>
        </authorList>
    </citation>
    <scope>NUCLEOTIDE SEQUENCE [LARGE SCALE GENOMIC DNA]</scope>
    <source>
        <strain evidence="3">AG-KIZ</strain>
        <tissue evidence="3">Muscle</tissue>
    </source>
</reference>
<dbReference type="SUPFAM" id="SSF48726">
    <property type="entry name" value="Immunoglobulin"/>
    <property type="match status" value="2"/>
</dbReference>
<gene>
    <name evidence="3" type="ORF">DPX16_2244</name>
</gene>
<dbReference type="Pfam" id="PF07686">
    <property type="entry name" value="V-set"/>
    <property type="match status" value="1"/>
</dbReference>
<feature type="domain" description="Ig-like" evidence="2">
    <location>
        <begin position="74"/>
        <end position="180"/>
    </location>
</feature>
<evidence type="ECO:0000313" key="3">
    <source>
        <dbReference type="EMBL" id="ROL48901.1"/>
    </source>
</evidence>
<evidence type="ECO:0000259" key="2">
    <source>
        <dbReference type="PROSITE" id="PS50835"/>
    </source>
</evidence>
<evidence type="ECO:0000256" key="1">
    <source>
        <dbReference type="SAM" id="Phobius"/>
    </source>
</evidence>
<dbReference type="OrthoDB" id="8963224at2759"/>
<keyword evidence="1" id="KW-1133">Transmembrane helix</keyword>
<organism evidence="3 4">
    <name type="scientific">Anabarilius grahami</name>
    <name type="common">Kanglang fish</name>
    <name type="synonym">Barilius grahami</name>
    <dbReference type="NCBI Taxonomy" id="495550"/>
    <lineage>
        <taxon>Eukaryota</taxon>
        <taxon>Metazoa</taxon>
        <taxon>Chordata</taxon>
        <taxon>Craniata</taxon>
        <taxon>Vertebrata</taxon>
        <taxon>Euteleostomi</taxon>
        <taxon>Actinopterygii</taxon>
        <taxon>Neopterygii</taxon>
        <taxon>Teleostei</taxon>
        <taxon>Ostariophysi</taxon>
        <taxon>Cypriniformes</taxon>
        <taxon>Xenocyprididae</taxon>
        <taxon>Xenocypridinae</taxon>
        <taxon>Xenocypridinae incertae sedis</taxon>
        <taxon>Anabarilius</taxon>
    </lineage>
</organism>
<dbReference type="InterPro" id="IPR003599">
    <property type="entry name" value="Ig_sub"/>
</dbReference>
<protein>
    <recommendedName>
        <fullName evidence="2">Ig-like domain-containing protein</fullName>
    </recommendedName>
</protein>
<feature type="transmembrane region" description="Helical" evidence="1">
    <location>
        <begin position="297"/>
        <end position="320"/>
    </location>
</feature>
<sequence>MMDNYQIVWTFLGEITIIAEINTWDDRITVYDDVLDGRFRDRLKLNNQTGSLTITDIKTEDSEYYSVLIQGTKPSLKLYSVSVYDELKSVKEGDSVTLNTGLTEIQTDDQITWTFGTVRFLMARITSAGATRRILDGDRLKLDHQTGSLTITNIRTTDSGLYELTINNSISETKYRFSVTVYAVNVSHVTLSWYKRNSVLYSISAYDLSISLFLSLEVEYLDKNIYSCVINNPFSYHVKNLDISELCQPCPGQTDIFAHTNYCLSLAVTDPQTPLHPTLYLTALPPSRPPVSASLKMVLFSVAAAGSLLIVAVIGMLCICRKRRDGGQVNLQLSRL</sequence>
<dbReference type="SMART" id="SM00409">
    <property type="entry name" value="IG"/>
    <property type="match status" value="1"/>
</dbReference>